<keyword evidence="8 10" id="KW-0460">Magnesium</keyword>
<evidence type="ECO:0000256" key="8">
    <source>
        <dbReference type="ARBA" id="ARBA00022842"/>
    </source>
</evidence>
<feature type="site" description="Interaction with substrate tRNA" evidence="10">
    <location>
        <position position="104"/>
    </location>
</feature>
<evidence type="ECO:0000256" key="6">
    <source>
        <dbReference type="ARBA" id="ARBA00022741"/>
    </source>
</evidence>
<comment type="subunit">
    <text evidence="10">Monomer.</text>
</comment>
<dbReference type="PANTHER" id="PTHR11088">
    <property type="entry name" value="TRNA DIMETHYLALLYLTRANSFERASE"/>
    <property type="match status" value="1"/>
</dbReference>
<dbReference type="GO" id="GO:0006400">
    <property type="term" value="P:tRNA modification"/>
    <property type="evidence" value="ECO:0007669"/>
    <property type="project" value="TreeGrafter"/>
</dbReference>
<comment type="catalytic activity">
    <reaction evidence="9 10 11">
        <text>adenosine(37) in tRNA + dimethylallyl diphosphate = N(6)-dimethylallyladenosine(37) in tRNA + diphosphate</text>
        <dbReference type="Rhea" id="RHEA:26482"/>
        <dbReference type="Rhea" id="RHEA-COMP:10162"/>
        <dbReference type="Rhea" id="RHEA-COMP:10375"/>
        <dbReference type="ChEBI" id="CHEBI:33019"/>
        <dbReference type="ChEBI" id="CHEBI:57623"/>
        <dbReference type="ChEBI" id="CHEBI:74411"/>
        <dbReference type="ChEBI" id="CHEBI:74415"/>
        <dbReference type="EC" id="2.5.1.75"/>
    </reaction>
</comment>
<organism evidence="14 15">
    <name type="scientific">Iodobacter ciconiae</name>
    <dbReference type="NCBI Taxonomy" id="2496266"/>
    <lineage>
        <taxon>Bacteria</taxon>
        <taxon>Pseudomonadati</taxon>
        <taxon>Pseudomonadota</taxon>
        <taxon>Betaproteobacteria</taxon>
        <taxon>Neisseriales</taxon>
        <taxon>Chitinibacteraceae</taxon>
        <taxon>Iodobacter</taxon>
    </lineage>
</organism>
<dbReference type="Gene3D" id="1.10.20.140">
    <property type="match status" value="1"/>
</dbReference>
<dbReference type="Gene3D" id="3.40.50.300">
    <property type="entry name" value="P-loop containing nucleotide triphosphate hydrolases"/>
    <property type="match status" value="1"/>
</dbReference>
<evidence type="ECO:0000256" key="9">
    <source>
        <dbReference type="ARBA" id="ARBA00049563"/>
    </source>
</evidence>
<dbReference type="KEGG" id="iod:EJO50_01365"/>
<dbReference type="GO" id="GO:0052381">
    <property type="term" value="F:tRNA dimethylallyltransferase activity"/>
    <property type="evidence" value="ECO:0007669"/>
    <property type="project" value="UniProtKB-UniRule"/>
</dbReference>
<comment type="similarity">
    <text evidence="3 10 13">Belongs to the IPP transferase family.</text>
</comment>
<keyword evidence="5 10" id="KW-0819">tRNA processing</keyword>
<evidence type="ECO:0000256" key="4">
    <source>
        <dbReference type="ARBA" id="ARBA00022679"/>
    </source>
</evidence>
<reference evidence="14 15" key="1">
    <citation type="submission" date="2018-12" db="EMBL/GenBank/DDBJ databases">
        <title>Complete genome sequence of Iodobacter sp. H11R3.</title>
        <authorList>
            <person name="Bae J.-W."/>
        </authorList>
    </citation>
    <scope>NUCLEOTIDE SEQUENCE [LARGE SCALE GENOMIC DNA]</scope>
    <source>
        <strain evidence="14 15">H11R3</strain>
    </source>
</reference>
<dbReference type="HAMAP" id="MF_00185">
    <property type="entry name" value="IPP_trans"/>
    <property type="match status" value="1"/>
</dbReference>
<keyword evidence="15" id="KW-1185">Reference proteome</keyword>
<keyword evidence="4 10" id="KW-0808">Transferase</keyword>
<evidence type="ECO:0000256" key="2">
    <source>
        <dbReference type="ARBA" id="ARBA00003213"/>
    </source>
</evidence>
<evidence type="ECO:0000256" key="12">
    <source>
        <dbReference type="RuleBase" id="RU003784"/>
    </source>
</evidence>
<keyword evidence="7 10" id="KW-0067">ATP-binding</keyword>
<feature type="site" description="Interaction with substrate tRNA" evidence="10">
    <location>
        <position position="126"/>
    </location>
</feature>
<evidence type="ECO:0000313" key="14">
    <source>
        <dbReference type="EMBL" id="AZN35253.1"/>
    </source>
</evidence>
<evidence type="ECO:0000256" key="13">
    <source>
        <dbReference type="RuleBase" id="RU003785"/>
    </source>
</evidence>
<dbReference type="Pfam" id="PF01715">
    <property type="entry name" value="IPPT"/>
    <property type="match status" value="1"/>
</dbReference>
<dbReference type="FunFam" id="1.10.20.140:FF:000001">
    <property type="entry name" value="tRNA dimethylallyltransferase"/>
    <property type="match status" value="1"/>
</dbReference>
<dbReference type="SUPFAM" id="SSF52540">
    <property type="entry name" value="P-loop containing nucleoside triphosphate hydrolases"/>
    <property type="match status" value="1"/>
</dbReference>
<evidence type="ECO:0000256" key="10">
    <source>
        <dbReference type="HAMAP-Rule" id="MF_00185"/>
    </source>
</evidence>
<sequence length="311" mass="34355">MPHSPPAIFLMGPTASGKTASAIHLLESGLPVELISVDSALVFKEMDIGSAKPGADELARAPHHLIDIISPEDAYSAAQFRRDALALMADITARGKVPVLVGGTMLYYNTLQHGIHELPQADTVLRAQIHTEAALIGWPAMHAKLAAIDPVTAERLKSTDAQRIERALEVCTLTGKKMSDLLAEPASAALPYHLLKIALLPQDRKWLHDRIALRFDQMLSLGLLDEVSRLRAKYDLSLELPSMRCVGYRQAWEYQDGLIDYPAMREKGIAATRQLAKRQLTWLRGMDDLLEINCQETSLAERVKAAVKSWL</sequence>
<comment type="function">
    <text evidence="2 10 12">Catalyzes the transfer of a dimethylallyl group onto the adenine at position 37 in tRNAs that read codons beginning with uridine, leading to the formation of N6-(dimethylallyl)adenosine (i(6)A).</text>
</comment>
<evidence type="ECO:0000256" key="11">
    <source>
        <dbReference type="RuleBase" id="RU003783"/>
    </source>
</evidence>
<comment type="cofactor">
    <cofactor evidence="1 10">
        <name>Mg(2+)</name>
        <dbReference type="ChEBI" id="CHEBI:18420"/>
    </cofactor>
</comment>
<evidence type="ECO:0000256" key="3">
    <source>
        <dbReference type="ARBA" id="ARBA00005842"/>
    </source>
</evidence>
<feature type="region of interest" description="Interaction with substrate tRNA" evidence="10">
    <location>
        <begin position="244"/>
        <end position="249"/>
    </location>
</feature>
<dbReference type="NCBIfam" id="TIGR00174">
    <property type="entry name" value="miaA"/>
    <property type="match status" value="1"/>
</dbReference>
<feature type="binding site" evidence="10">
    <location>
        <begin position="14"/>
        <end position="19"/>
    </location>
    <ligand>
        <name>substrate</name>
    </ligand>
</feature>
<dbReference type="AlphaFoldDB" id="A0A3S8ZNV4"/>
<evidence type="ECO:0000313" key="15">
    <source>
        <dbReference type="Proteomes" id="UP000282438"/>
    </source>
</evidence>
<dbReference type="InterPro" id="IPR018022">
    <property type="entry name" value="IPT"/>
</dbReference>
<feature type="binding site" evidence="10">
    <location>
        <begin position="12"/>
        <end position="19"/>
    </location>
    <ligand>
        <name>ATP</name>
        <dbReference type="ChEBI" id="CHEBI:30616"/>
    </ligand>
</feature>
<dbReference type="Proteomes" id="UP000282438">
    <property type="component" value="Chromosome"/>
</dbReference>
<dbReference type="GO" id="GO:0005524">
    <property type="term" value="F:ATP binding"/>
    <property type="evidence" value="ECO:0007669"/>
    <property type="project" value="UniProtKB-UniRule"/>
</dbReference>
<evidence type="ECO:0000256" key="7">
    <source>
        <dbReference type="ARBA" id="ARBA00022840"/>
    </source>
</evidence>
<proteinExistence type="inferred from homology"/>
<dbReference type="EC" id="2.5.1.75" evidence="10"/>
<dbReference type="InterPro" id="IPR027417">
    <property type="entry name" value="P-loop_NTPase"/>
</dbReference>
<evidence type="ECO:0000256" key="1">
    <source>
        <dbReference type="ARBA" id="ARBA00001946"/>
    </source>
</evidence>
<feature type="region of interest" description="Interaction with substrate tRNA" evidence="10">
    <location>
        <begin position="162"/>
        <end position="166"/>
    </location>
</feature>
<accession>A0A3S8ZNV4</accession>
<evidence type="ECO:0000256" key="5">
    <source>
        <dbReference type="ARBA" id="ARBA00022694"/>
    </source>
</evidence>
<protein>
    <recommendedName>
        <fullName evidence="10">tRNA dimethylallyltransferase</fullName>
        <ecNumber evidence="10">2.5.1.75</ecNumber>
    </recommendedName>
    <alternativeName>
        <fullName evidence="10">Dimethylallyl diphosphate:tRNA dimethylallyltransferase</fullName>
        <shortName evidence="10">DMAPP:tRNA dimethylallyltransferase</shortName>
        <shortName evidence="10">DMATase</shortName>
    </alternativeName>
    <alternativeName>
        <fullName evidence="10">Isopentenyl-diphosphate:tRNA isopentenyltransferase</fullName>
        <shortName evidence="10">IPP transferase</shortName>
        <shortName evidence="10">IPPT</shortName>
        <shortName evidence="10">IPTase</shortName>
    </alternativeName>
</protein>
<dbReference type="InterPro" id="IPR039657">
    <property type="entry name" value="Dimethylallyltransferase"/>
</dbReference>
<feature type="region of interest" description="Interaction with substrate tRNA" evidence="10">
    <location>
        <begin position="38"/>
        <end position="41"/>
    </location>
</feature>
<dbReference type="OrthoDB" id="9776390at2"/>
<comment type="caution">
    <text evidence="10">Lacks conserved residue(s) required for the propagation of feature annotation.</text>
</comment>
<dbReference type="RefSeq" id="WP_125971227.1">
    <property type="nucleotide sequence ID" value="NZ_CP034433.1"/>
</dbReference>
<gene>
    <name evidence="10 14" type="primary">miaA</name>
    <name evidence="14" type="ORF">EJO50_01365</name>
</gene>
<keyword evidence="6 10" id="KW-0547">Nucleotide-binding</keyword>
<dbReference type="EMBL" id="CP034433">
    <property type="protein sequence ID" value="AZN35253.1"/>
    <property type="molecule type" value="Genomic_DNA"/>
</dbReference>
<name>A0A3S8ZNV4_9NEIS</name>
<dbReference type="PANTHER" id="PTHR11088:SF60">
    <property type="entry name" value="TRNA DIMETHYLALLYLTRANSFERASE"/>
    <property type="match status" value="1"/>
</dbReference>